<organism evidence="1 2">
    <name type="scientific">Blautia faecis</name>
    <dbReference type="NCBI Taxonomy" id="871665"/>
    <lineage>
        <taxon>Bacteria</taxon>
        <taxon>Bacillati</taxon>
        <taxon>Bacillota</taxon>
        <taxon>Clostridia</taxon>
        <taxon>Lachnospirales</taxon>
        <taxon>Lachnospiraceae</taxon>
        <taxon>Blautia</taxon>
    </lineage>
</organism>
<proteinExistence type="predicted"/>
<reference evidence="1 2" key="1">
    <citation type="journal article" date="2020" name="Cell Host Microbe">
        <title>Functional and Genomic Variation between Human-Derived Isolates of Lachnospiraceae Reveals Inter- and Intra-Species Diversity.</title>
        <authorList>
            <person name="Sorbara M.T."/>
            <person name="Littmann E.R."/>
            <person name="Fontana E."/>
            <person name="Moody T.U."/>
            <person name="Kohout C.E."/>
            <person name="Gjonbalaj M."/>
            <person name="Eaton V."/>
            <person name="Seok R."/>
            <person name="Leiner I.M."/>
            <person name="Pamer E.G."/>
        </authorList>
    </citation>
    <scope>NUCLEOTIDE SEQUENCE [LARGE SCALE GENOMIC DNA]</scope>
    <source>
        <strain evidence="1 2">MSK.17.74</strain>
    </source>
</reference>
<dbReference type="Proteomes" id="UP001644719">
    <property type="component" value="Unassembled WGS sequence"/>
</dbReference>
<evidence type="ECO:0000313" key="2">
    <source>
        <dbReference type="Proteomes" id="UP001644719"/>
    </source>
</evidence>
<sequence length="86" mass="9474">MADIKTRDAVKGTIKTIDKAAIASERMKSAYVGIKEKAEQGYYADENSATEYAADRISFAADRAKDEGVHQFNKQGQKAVKTTQEN</sequence>
<comment type="caution">
    <text evidence="1">The sequence shown here is derived from an EMBL/GenBank/DDBJ whole genome shotgun (WGS) entry which is preliminary data.</text>
</comment>
<evidence type="ECO:0000313" key="1">
    <source>
        <dbReference type="EMBL" id="NSG86881.1"/>
    </source>
</evidence>
<keyword evidence="2" id="KW-1185">Reference proteome</keyword>
<gene>
    <name evidence="1" type="ORF">G5B17_16040</name>
</gene>
<dbReference type="EMBL" id="JAAITS010000052">
    <property type="protein sequence ID" value="NSG86881.1"/>
    <property type="molecule type" value="Genomic_DNA"/>
</dbReference>
<feature type="non-terminal residue" evidence="1">
    <location>
        <position position="86"/>
    </location>
</feature>
<protein>
    <submittedName>
        <fullName evidence="1">Transglycosylase</fullName>
    </submittedName>
</protein>
<accession>A0ABX2H9K6</accession>
<name>A0ABX2H9K6_9FIRM</name>